<dbReference type="Pfam" id="PF01272">
    <property type="entry name" value="GreA_GreB"/>
    <property type="match status" value="1"/>
</dbReference>
<dbReference type="Gene3D" id="1.10.287.180">
    <property type="entry name" value="Transcription elongation factor, GreA/GreB, N-terminal domain"/>
    <property type="match status" value="1"/>
</dbReference>
<dbReference type="EMBL" id="JBANFI010000001">
    <property type="protein sequence ID" value="MFK7159857.1"/>
    <property type="molecule type" value="Genomic_DNA"/>
</dbReference>
<dbReference type="SUPFAM" id="SSF46557">
    <property type="entry name" value="GreA transcript cleavage protein, N-terminal domain"/>
    <property type="match status" value="1"/>
</dbReference>
<evidence type="ECO:0000256" key="3">
    <source>
        <dbReference type="SAM" id="MobiDB-lite"/>
    </source>
</evidence>
<dbReference type="InterPro" id="IPR023459">
    <property type="entry name" value="Tscrpt_elong_fac_GreA/B_fam"/>
</dbReference>
<keyword evidence="1" id="KW-0805">Transcription regulation</keyword>
<reference evidence="6 7" key="1">
    <citation type="submission" date="2024-02" db="EMBL/GenBank/DDBJ databases">
        <title>Marinospirillum sp. MEB 164 isolated from Lonar lake sediment.</title>
        <authorList>
            <person name="Joshi A."/>
            <person name="Thite S."/>
        </authorList>
    </citation>
    <scope>NUCLEOTIDE SEQUENCE [LARGE SCALE GENOMIC DNA]</scope>
    <source>
        <strain evidence="6 7">MEB164</strain>
    </source>
</reference>
<keyword evidence="2" id="KW-0804">Transcription</keyword>
<proteinExistence type="predicted"/>
<feature type="region of interest" description="Disordered" evidence="3">
    <location>
        <begin position="168"/>
        <end position="203"/>
    </location>
</feature>
<dbReference type="Proteomes" id="UP001621714">
    <property type="component" value="Unassembled WGS sequence"/>
</dbReference>
<dbReference type="SUPFAM" id="SSF54534">
    <property type="entry name" value="FKBP-like"/>
    <property type="match status" value="1"/>
</dbReference>
<evidence type="ECO:0000313" key="6">
    <source>
        <dbReference type="EMBL" id="MFK7159857.1"/>
    </source>
</evidence>
<name>A0ABW8PUB5_9GAMM</name>
<keyword evidence="6" id="KW-0648">Protein biosynthesis</keyword>
<evidence type="ECO:0000256" key="2">
    <source>
        <dbReference type="ARBA" id="ARBA00023163"/>
    </source>
</evidence>
<accession>A0ABW8PUB5</accession>
<keyword evidence="7" id="KW-1185">Reference proteome</keyword>
<dbReference type="PANTHER" id="PTHR30437">
    <property type="entry name" value="TRANSCRIPTION ELONGATION FACTOR GREA"/>
    <property type="match status" value="1"/>
</dbReference>
<dbReference type="InterPro" id="IPR036953">
    <property type="entry name" value="GreA/GreB_C_sf"/>
</dbReference>
<dbReference type="InterPro" id="IPR022691">
    <property type="entry name" value="Tscrpt_elong_fac_GreA/B_N"/>
</dbReference>
<sequence length="221" mass="25371">MRGRNMHRWRDPAKDPRAEERSNVITPEGYQRLQKTRDFLWRVRHPELAQKVQEAAAQGDRSENADYTYNKRELNRTLARIHHLDRRLDVLKVVDRLPADPQRVYFGAWVTLEDEAGETQTWRLVGPDEARPQQGWLSIDAPVARRLLGQPLDASVLLPAQLGRVQSKAPAANPAANPAAEWEDAQDDEEQYEEEPSTSVSWTGPEAQYIIVEIRYQADLT</sequence>
<feature type="compositionally biased region" description="Acidic residues" evidence="3">
    <location>
        <begin position="181"/>
        <end position="196"/>
    </location>
</feature>
<dbReference type="InterPro" id="IPR036805">
    <property type="entry name" value="Tscrpt_elong_fac_GreA/B_N_sf"/>
</dbReference>
<evidence type="ECO:0000259" key="4">
    <source>
        <dbReference type="Pfam" id="PF01272"/>
    </source>
</evidence>
<dbReference type="Gene3D" id="3.10.50.30">
    <property type="entry name" value="Transcription elongation factor, GreA/GreB, C-terminal domain"/>
    <property type="match status" value="1"/>
</dbReference>
<dbReference type="GO" id="GO:0003746">
    <property type="term" value="F:translation elongation factor activity"/>
    <property type="evidence" value="ECO:0007669"/>
    <property type="project" value="UniProtKB-KW"/>
</dbReference>
<feature type="domain" description="Transcription elongation factor GreA/GreB N-terminal" evidence="5">
    <location>
        <begin position="24"/>
        <end position="93"/>
    </location>
</feature>
<keyword evidence="6" id="KW-0251">Elongation factor</keyword>
<feature type="compositionally biased region" description="Basic and acidic residues" evidence="3">
    <location>
        <begin position="8"/>
        <end position="22"/>
    </location>
</feature>
<organism evidence="6 7">
    <name type="scientific">Marinospirillum alkalitolerans</name>
    <dbReference type="NCBI Taxonomy" id="3123374"/>
    <lineage>
        <taxon>Bacteria</taxon>
        <taxon>Pseudomonadati</taxon>
        <taxon>Pseudomonadota</taxon>
        <taxon>Gammaproteobacteria</taxon>
        <taxon>Oceanospirillales</taxon>
        <taxon>Oceanospirillaceae</taxon>
        <taxon>Marinospirillum</taxon>
    </lineage>
</organism>
<dbReference type="PANTHER" id="PTHR30437:SF6">
    <property type="entry name" value="TRANSCRIPTION ELONGATION FACTOR GREB"/>
    <property type="match status" value="1"/>
</dbReference>
<evidence type="ECO:0000259" key="5">
    <source>
        <dbReference type="Pfam" id="PF03449"/>
    </source>
</evidence>
<evidence type="ECO:0000313" key="7">
    <source>
        <dbReference type="Proteomes" id="UP001621714"/>
    </source>
</evidence>
<dbReference type="Pfam" id="PF03449">
    <property type="entry name" value="GreA_GreB_N"/>
    <property type="match status" value="1"/>
</dbReference>
<dbReference type="RefSeq" id="WP_405336753.1">
    <property type="nucleotide sequence ID" value="NZ_JBANFI010000001.1"/>
</dbReference>
<dbReference type="InterPro" id="IPR001437">
    <property type="entry name" value="Tscrpt_elong_fac_GreA/B_C"/>
</dbReference>
<comment type="caution">
    <text evidence="6">The sequence shown here is derived from an EMBL/GenBank/DDBJ whole genome shotgun (WGS) entry which is preliminary data.</text>
</comment>
<protein>
    <submittedName>
        <fullName evidence="6">GreA/GreB family elongation factor</fullName>
    </submittedName>
</protein>
<feature type="domain" description="Transcription elongation factor GreA/GreB C-terminal" evidence="4">
    <location>
        <begin position="102"/>
        <end position="163"/>
    </location>
</feature>
<evidence type="ECO:0000256" key="1">
    <source>
        <dbReference type="ARBA" id="ARBA00023015"/>
    </source>
</evidence>
<feature type="compositionally biased region" description="Low complexity" evidence="3">
    <location>
        <begin position="169"/>
        <end position="180"/>
    </location>
</feature>
<feature type="region of interest" description="Disordered" evidence="3">
    <location>
        <begin position="1"/>
        <end position="28"/>
    </location>
</feature>
<gene>
    <name evidence="6" type="ORF">V6U78_02240</name>
</gene>